<keyword evidence="1" id="KW-0812">Transmembrane</keyword>
<feature type="transmembrane region" description="Helical" evidence="1">
    <location>
        <begin position="160"/>
        <end position="177"/>
    </location>
</feature>
<feature type="transmembrane region" description="Helical" evidence="1">
    <location>
        <begin position="183"/>
        <end position="206"/>
    </location>
</feature>
<comment type="caution">
    <text evidence="2">The sequence shown here is derived from an EMBL/GenBank/DDBJ whole genome shotgun (WGS) entry which is preliminary data.</text>
</comment>
<dbReference type="Proteomes" id="UP001152614">
    <property type="component" value="Unassembled WGS sequence"/>
</dbReference>
<name>A0A9X4NJ41_9LACT</name>
<gene>
    <name evidence="2" type="ORF">OGZ51_07205</name>
</gene>
<dbReference type="RefSeq" id="WP_278228978.1">
    <property type="nucleotide sequence ID" value="NZ_JAOWLY010000006.1"/>
</dbReference>
<sequence length="219" mass="26165">MLKNLPLQVISLLLSAGLLTILWNLLEKYVSFRYHRAEKQNKIILENIFISFYSQIEKFLFSFPTVEKIYEIPQHHQRLKNFLEFLDKNPNIKFYLSPKLIFVAHECCDSIENCMRKANYGSYSYAKTNYMKFSRQYLKEHNKIRKSEGLPRYGYQYRKYNSLYSCSTLFFPIVYWGEQITRIVIKLFISYIIALFGLLILILLFIKIYTTLINSGVIH</sequence>
<evidence type="ECO:0000313" key="3">
    <source>
        <dbReference type="Proteomes" id="UP001152614"/>
    </source>
</evidence>
<dbReference type="AlphaFoldDB" id="A0A9X4NJ41"/>
<keyword evidence="1" id="KW-1133">Transmembrane helix</keyword>
<dbReference type="EMBL" id="JAOWLY010000006">
    <property type="protein sequence ID" value="MDG4983928.1"/>
    <property type="molecule type" value="Genomic_DNA"/>
</dbReference>
<feature type="transmembrane region" description="Helical" evidence="1">
    <location>
        <begin position="6"/>
        <end position="26"/>
    </location>
</feature>
<reference evidence="2" key="1">
    <citation type="submission" date="2022-10" db="EMBL/GenBank/DDBJ databases">
        <authorList>
            <person name="Turner M.S."/>
            <person name="Huang W."/>
        </authorList>
    </citation>
    <scope>NUCLEOTIDE SEQUENCE</scope>
    <source>
        <strain evidence="2">3</strain>
    </source>
</reference>
<evidence type="ECO:0000256" key="1">
    <source>
        <dbReference type="SAM" id="Phobius"/>
    </source>
</evidence>
<organism evidence="2 3">
    <name type="scientific">Lactococcus lactis</name>
    <dbReference type="NCBI Taxonomy" id="1358"/>
    <lineage>
        <taxon>Bacteria</taxon>
        <taxon>Bacillati</taxon>
        <taxon>Bacillota</taxon>
        <taxon>Bacilli</taxon>
        <taxon>Lactobacillales</taxon>
        <taxon>Streptococcaceae</taxon>
        <taxon>Lactococcus</taxon>
    </lineage>
</organism>
<reference evidence="2" key="2">
    <citation type="journal article" date="2023" name="Food Microbiol.">
        <title>Evaluation of the fermentation potential of lactic acid bacteria isolated from herbs, fruits and vegetables as starter cultures in nut-based milk alternatives.</title>
        <authorList>
            <person name="Huang W."/>
            <person name="Dong A."/>
            <person name="Pham H.T."/>
            <person name="Zhou C."/>
            <person name="Huo Z."/>
            <person name="Watjen A.P."/>
            <person name="Prakash S."/>
            <person name="Bang-Berthelsen C.H."/>
            <person name="Turner M.S."/>
        </authorList>
    </citation>
    <scope>NUCLEOTIDE SEQUENCE</scope>
    <source>
        <strain evidence="2">3</strain>
    </source>
</reference>
<evidence type="ECO:0000313" key="2">
    <source>
        <dbReference type="EMBL" id="MDG4983928.1"/>
    </source>
</evidence>
<protein>
    <submittedName>
        <fullName evidence="2">Uncharacterized protein</fullName>
    </submittedName>
</protein>
<proteinExistence type="predicted"/>
<accession>A0A9X4NJ41</accession>
<keyword evidence="1" id="KW-0472">Membrane</keyword>